<protein>
    <submittedName>
        <fullName evidence="2">Uncharacterized protein</fullName>
    </submittedName>
</protein>
<dbReference type="AlphaFoldDB" id="A0A371G0L7"/>
<sequence>MSEGGTRRAQPTQRRLERQVEKSHPENFVMMLDVKREEGRGLNNRRGVDHHREGTPPHWGVITTISSGGASVSRIDGSQNRKACNVLVMWGKADITPTLVITFSERDMRYEPPRHDKPMVISVVTAEYKVESVLIDQGSSTNILYWLTCKRLGLQPADLEACTGKLYGFANEQVTIKGVIELETTFGESTHACTIPMLYMVVDVDVSYSIIMERLTLNRLGAVVSTLHLCMKYPVGQEVTRQYYEDNLRIGSQTSQSREPDVNVLDLDLDPRCKDEHERPQLAKDLKEVSIGPKPEDESHLISFLRENRDVFAWSLIDMLGINLDFLCHLLLISLGSRPIT</sequence>
<evidence type="ECO:0000256" key="1">
    <source>
        <dbReference type="SAM" id="MobiDB-lite"/>
    </source>
</evidence>
<name>A0A371G0L7_MUCPR</name>
<keyword evidence="3" id="KW-1185">Reference proteome</keyword>
<reference evidence="2" key="1">
    <citation type="submission" date="2018-05" db="EMBL/GenBank/DDBJ databases">
        <title>Draft genome of Mucuna pruriens seed.</title>
        <authorList>
            <person name="Nnadi N.E."/>
            <person name="Vos R."/>
            <person name="Hasami M.H."/>
            <person name="Devisetty U.K."/>
            <person name="Aguiy J.C."/>
        </authorList>
    </citation>
    <scope>NUCLEOTIDE SEQUENCE [LARGE SCALE GENOMIC DNA]</scope>
    <source>
        <strain evidence="2">JCA_2017</strain>
    </source>
</reference>
<accession>A0A371G0L7</accession>
<dbReference type="Proteomes" id="UP000257109">
    <property type="component" value="Unassembled WGS sequence"/>
</dbReference>
<comment type="caution">
    <text evidence="2">The sequence shown here is derived from an EMBL/GenBank/DDBJ whole genome shotgun (WGS) entry which is preliminary data.</text>
</comment>
<dbReference type="PANTHER" id="PTHR33240">
    <property type="entry name" value="OS08G0508500 PROTEIN"/>
    <property type="match status" value="1"/>
</dbReference>
<evidence type="ECO:0000313" key="2">
    <source>
        <dbReference type="EMBL" id="RDX84097.1"/>
    </source>
</evidence>
<dbReference type="EMBL" id="QJKJ01007153">
    <property type="protein sequence ID" value="RDX84097.1"/>
    <property type="molecule type" value="Genomic_DNA"/>
</dbReference>
<evidence type="ECO:0000313" key="3">
    <source>
        <dbReference type="Proteomes" id="UP000257109"/>
    </source>
</evidence>
<organism evidence="2 3">
    <name type="scientific">Mucuna pruriens</name>
    <name type="common">Velvet bean</name>
    <name type="synonym">Dolichos pruriens</name>
    <dbReference type="NCBI Taxonomy" id="157652"/>
    <lineage>
        <taxon>Eukaryota</taxon>
        <taxon>Viridiplantae</taxon>
        <taxon>Streptophyta</taxon>
        <taxon>Embryophyta</taxon>
        <taxon>Tracheophyta</taxon>
        <taxon>Spermatophyta</taxon>
        <taxon>Magnoliopsida</taxon>
        <taxon>eudicotyledons</taxon>
        <taxon>Gunneridae</taxon>
        <taxon>Pentapetalae</taxon>
        <taxon>rosids</taxon>
        <taxon>fabids</taxon>
        <taxon>Fabales</taxon>
        <taxon>Fabaceae</taxon>
        <taxon>Papilionoideae</taxon>
        <taxon>50 kb inversion clade</taxon>
        <taxon>NPAAA clade</taxon>
        <taxon>indigoferoid/millettioid clade</taxon>
        <taxon>Phaseoleae</taxon>
        <taxon>Mucuna</taxon>
    </lineage>
</organism>
<feature type="region of interest" description="Disordered" evidence="1">
    <location>
        <begin position="1"/>
        <end position="26"/>
    </location>
</feature>
<dbReference type="OrthoDB" id="2919534at2759"/>
<proteinExistence type="predicted"/>
<gene>
    <name evidence="2" type="ORF">CR513_34906</name>
</gene>
<dbReference type="PANTHER" id="PTHR33240:SF15">
    <property type="entry name" value="GAG-PRO-LIKE PROTEIN"/>
    <property type="match status" value="1"/>
</dbReference>
<feature type="compositionally biased region" description="Basic and acidic residues" evidence="1">
    <location>
        <begin position="14"/>
        <end position="25"/>
    </location>
</feature>
<feature type="non-terminal residue" evidence="2">
    <location>
        <position position="1"/>
    </location>
</feature>